<gene>
    <name evidence="3" type="ORF">PT974_03860</name>
</gene>
<comment type="caution">
    <text evidence="3">The sequence shown here is derived from an EMBL/GenBank/DDBJ whole genome shotgun (WGS) entry which is preliminary data.</text>
</comment>
<feature type="region of interest" description="Disordered" evidence="1">
    <location>
        <begin position="1"/>
        <end position="227"/>
    </location>
</feature>
<evidence type="ECO:0000256" key="1">
    <source>
        <dbReference type="SAM" id="MobiDB-lite"/>
    </source>
</evidence>
<organism evidence="3 4">
    <name type="scientific">Cladobotryum mycophilum</name>
    <dbReference type="NCBI Taxonomy" id="491253"/>
    <lineage>
        <taxon>Eukaryota</taxon>
        <taxon>Fungi</taxon>
        <taxon>Dikarya</taxon>
        <taxon>Ascomycota</taxon>
        <taxon>Pezizomycotina</taxon>
        <taxon>Sordariomycetes</taxon>
        <taxon>Hypocreomycetidae</taxon>
        <taxon>Hypocreales</taxon>
        <taxon>Hypocreaceae</taxon>
        <taxon>Cladobotryum</taxon>
    </lineage>
</organism>
<proteinExistence type="predicted"/>
<protein>
    <recommendedName>
        <fullName evidence="2">N-acetyltransferase ESCO zinc-finger domain-containing protein</fullName>
    </recommendedName>
</protein>
<dbReference type="Proteomes" id="UP001338125">
    <property type="component" value="Unassembled WGS sequence"/>
</dbReference>
<accession>A0ABR0STH6</accession>
<dbReference type="InterPro" id="IPR028005">
    <property type="entry name" value="AcTrfase_ESCO_Znf_dom"/>
</dbReference>
<sequence>MVNSSPEYSITKPGLYQRLRTREKTLRTYGRRTATPEIISEPPSKKQRFSEKGSERDSGAQETSSSNHDSDTSKSTPIEQEPEAKPDSPATVNQEEANTKKGSILSYFKPAASKPQLSSPPQPADALPEEPISPILSAGEIRKKRKPRLLKIRAVGVLSDATDASDEEAHDDEKSEDNSEDAGSGGRSISQASSVTGDDRDLRRGTLMRGQEAKRKGLPKAKASPTVQTTLNISAQAAFSECKICDTVWNPLYPDDVKYHTKRHKAVLRVQNKKLDDL</sequence>
<dbReference type="EMBL" id="JAVFKD010000004">
    <property type="protein sequence ID" value="KAK5995453.1"/>
    <property type="molecule type" value="Genomic_DNA"/>
</dbReference>
<dbReference type="Pfam" id="PF13878">
    <property type="entry name" value="zf-C2H2_3"/>
    <property type="match status" value="1"/>
</dbReference>
<evidence type="ECO:0000259" key="2">
    <source>
        <dbReference type="Pfam" id="PF13878"/>
    </source>
</evidence>
<feature type="domain" description="N-acetyltransferase ESCO zinc-finger" evidence="2">
    <location>
        <begin position="228"/>
        <end position="266"/>
    </location>
</feature>
<name>A0ABR0STH6_9HYPO</name>
<reference evidence="3 4" key="1">
    <citation type="submission" date="2024-01" db="EMBL/GenBank/DDBJ databases">
        <title>Complete genome of Cladobotryum mycophilum ATHUM6906.</title>
        <authorList>
            <person name="Christinaki A.C."/>
            <person name="Myridakis A.I."/>
            <person name="Kouvelis V.N."/>
        </authorList>
    </citation>
    <scope>NUCLEOTIDE SEQUENCE [LARGE SCALE GENOMIC DNA]</scope>
    <source>
        <strain evidence="3 4">ATHUM6906</strain>
    </source>
</reference>
<keyword evidence="4" id="KW-1185">Reference proteome</keyword>
<feature type="compositionally biased region" description="Basic and acidic residues" evidence="1">
    <location>
        <begin position="48"/>
        <end position="59"/>
    </location>
</feature>
<evidence type="ECO:0000313" key="3">
    <source>
        <dbReference type="EMBL" id="KAK5995453.1"/>
    </source>
</evidence>
<feature type="compositionally biased region" description="Polar residues" evidence="1">
    <location>
        <begin position="187"/>
        <end position="196"/>
    </location>
</feature>
<feature type="compositionally biased region" description="Basic residues" evidence="1">
    <location>
        <begin position="142"/>
        <end position="151"/>
    </location>
</feature>
<evidence type="ECO:0000313" key="4">
    <source>
        <dbReference type="Proteomes" id="UP001338125"/>
    </source>
</evidence>